<name>A0A9P1IDD9_9PELO</name>
<evidence type="ECO:0000259" key="1">
    <source>
        <dbReference type="SMART" id="SM00225"/>
    </source>
</evidence>
<comment type="caution">
    <text evidence="2">The sequence shown here is derived from an EMBL/GenBank/DDBJ whole genome shotgun (WGS) entry which is preliminary data.</text>
</comment>
<dbReference type="AlphaFoldDB" id="A0A9P1IDD9"/>
<dbReference type="Proteomes" id="UP001152747">
    <property type="component" value="Unassembled WGS sequence"/>
</dbReference>
<dbReference type="Gene3D" id="2.60.210.10">
    <property type="entry name" value="Apoptosis, Tumor Necrosis Factor Receptor Associated Protein 2, Chain A"/>
    <property type="match status" value="1"/>
</dbReference>
<dbReference type="InterPro" id="IPR011333">
    <property type="entry name" value="SKP1/BTB/POZ_sf"/>
</dbReference>
<dbReference type="CDD" id="cd00121">
    <property type="entry name" value="MATH"/>
    <property type="match status" value="1"/>
</dbReference>
<sequence>MNPIVSEELEIKHTFNEISDLSDFTVSDDLVSNNIIWNISIEPLHKEPENVKLLTVNLYLAQIQPPIQNFICEVNAKFDFWKDDQIIGTRAFPFALCYRNVRQNWGFAPFMQWSNLIALLVSDTLTIRVKFTYKFYNFDLNREDFRSFPVKFEVGRLFVNKQYVAMYSKHLQEEFKKSPKCLKIEDESVNIKDFCLLYAAIHPNPIQITGKTFVKLLYLAKRFKIDSLIEKCVENGANSPIIPIIEKFRGAELLEPDNRLMVGCLDLFKTPRDFKIFALDPDFETLRDSTRFTILMALVKMVS</sequence>
<evidence type="ECO:0000313" key="3">
    <source>
        <dbReference type="Proteomes" id="UP001152747"/>
    </source>
</evidence>
<dbReference type="PANTHER" id="PTHR22744:SF14">
    <property type="entry name" value="BTB DOMAIN-CONTAINING PROTEIN-RELATED"/>
    <property type="match status" value="1"/>
</dbReference>
<dbReference type="Gene3D" id="3.30.710.10">
    <property type="entry name" value="Potassium Channel Kv1.1, Chain A"/>
    <property type="match status" value="1"/>
</dbReference>
<dbReference type="SMART" id="SM00225">
    <property type="entry name" value="BTB"/>
    <property type="match status" value="1"/>
</dbReference>
<accession>A0A9P1IDD9</accession>
<dbReference type="Pfam" id="PF00651">
    <property type="entry name" value="BTB"/>
    <property type="match status" value="1"/>
</dbReference>
<dbReference type="SUPFAM" id="SSF54695">
    <property type="entry name" value="POZ domain"/>
    <property type="match status" value="1"/>
</dbReference>
<evidence type="ECO:0000313" key="2">
    <source>
        <dbReference type="EMBL" id="CAI5443702.1"/>
    </source>
</evidence>
<dbReference type="InterPro" id="IPR000210">
    <property type="entry name" value="BTB/POZ_dom"/>
</dbReference>
<organism evidence="2 3">
    <name type="scientific">Caenorhabditis angaria</name>
    <dbReference type="NCBI Taxonomy" id="860376"/>
    <lineage>
        <taxon>Eukaryota</taxon>
        <taxon>Metazoa</taxon>
        <taxon>Ecdysozoa</taxon>
        <taxon>Nematoda</taxon>
        <taxon>Chromadorea</taxon>
        <taxon>Rhabditida</taxon>
        <taxon>Rhabditina</taxon>
        <taxon>Rhabditomorpha</taxon>
        <taxon>Rhabditoidea</taxon>
        <taxon>Rhabditidae</taxon>
        <taxon>Peloderinae</taxon>
        <taxon>Caenorhabditis</taxon>
    </lineage>
</organism>
<dbReference type="EMBL" id="CANHGI010000002">
    <property type="protein sequence ID" value="CAI5443702.1"/>
    <property type="molecule type" value="Genomic_DNA"/>
</dbReference>
<feature type="domain" description="BTB" evidence="1">
    <location>
        <begin position="148"/>
        <end position="240"/>
    </location>
</feature>
<keyword evidence="3" id="KW-1185">Reference proteome</keyword>
<dbReference type="InterPro" id="IPR002083">
    <property type="entry name" value="MATH/TRAF_dom"/>
</dbReference>
<reference evidence="2" key="1">
    <citation type="submission" date="2022-11" db="EMBL/GenBank/DDBJ databases">
        <authorList>
            <person name="Kikuchi T."/>
        </authorList>
    </citation>
    <scope>NUCLEOTIDE SEQUENCE</scope>
    <source>
        <strain evidence="2">PS1010</strain>
    </source>
</reference>
<proteinExistence type="predicted"/>
<dbReference type="SUPFAM" id="SSF49599">
    <property type="entry name" value="TRAF domain-like"/>
    <property type="match status" value="1"/>
</dbReference>
<dbReference type="PANTHER" id="PTHR22744">
    <property type="entry name" value="HELIX LOOP HELIX PROTEIN 21-RELATED"/>
    <property type="match status" value="1"/>
</dbReference>
<protein>
    <recommendedName>
        <fullName evidence="1">BTB domain-containing protein</fullName>
    </recommendedName>
</protein>
<dbReference type="InterPro" id="IPR008974">
    <property type="entry name" value="TRAF-like"/>
</dbReference>
<gene>
    <name evidence="2" type="ORF">CAMP_LOCUS6339</name>
</gene>